<proteinExistence type="predicted"/>
<dbReference type="Proteomes" id="UP000271624">
    <property type="component" value="Unassembled WGS sequence"/>
</dbReference>
<evidence type="ECO:0000313" key="5">
    <source>
        <dbReference type="Proteomes" id="UP000271624"/>
    </source>
</evidence>
<dbReference type="InterPro" id="IPR008995">
    <property type="entry name" value="Mo/tungstate-bd_C_term_dom"/>
</dbReference>
<keyword evidence="5" id="KW-1185">Reference proteome</keyword>
<dbReference type="SUPFAM" id="SSF50331">
    <property type="entry name" value="MOP-like"/>
    <property type="match status" value="1"/>
</dbReference>
<reference evidence="4" key="2">
    <citation type="journal article" date="2019" name="Genome Biol. Evol.">
        <title>Day and night: Metabolic profiles and evolutionary relationships of six axenic non-marine cyanobacteria.</title>
        <authorList>
            <person name="Will S.E."/>
            <person name="Henke P."/>
            <person name="Boedeker C."/>
            <person name="Huang S."/>
            <person name="Brinkmann H."/>
            <person name="Rohde M."/>
            <person name="Jarek M."/>
            <person name="Friedl T."/>
            <person name="Seufert S."/>
            <person name="Schumacher M."/>
            <person name="Overmann J."/>
            <person name="Neumann-Schaal M."/>
            <person name="Petersen J."/>
        </authorList>
    </citation>
    <scope>NUCLEOTIDE SEQUENCE [LARGE SCALE GENOMIC DNA]</scope>
    <source>
        <strain evidence="4">PCC 7102</strain>
    </source>
</reference>
<dbReference type="PROSITE" id="PS51866">
    <property type="entry name" value="MOP"/>
    <property type="match status" value="1"/>
</dbReference>
<accession>A0A433V7X2</accession>
<evidence type="ECO:0000256" key="1">
    <source>
        <dbReference type="ARBA" id="ARBA00022505"/>
    </source>
</evidence>
<protein>
    <submittedName>
        <fullName evidence="4">Transporter</fullName>
    </submittedName>
</protein>
<dbReference type="EMBL" id="RSCL01000017">
    <property type="protein sequence ID" value="RUT02148.1"/>
    <property type="molecule type" value="Genomic_DNA"/>
</dbReference>
<evidence type="ECO:0000259" key="3">
    <source>
        <dbReference type="PROSITE" id="PS51866"/>
    </source>
</evidence>
<comment type="caution">
    <text evidence="4">The sequence shown here is derived from an EMBL/GenBank/DDBJ whole genome shotgun (WGS) entry which is preliminary data.</text>
</comment>
<dbReference type="InterPro" id="IPR005116">
    <property type="entry name" value="Transp-assoc_OB_typ1"/>
</dbReference>
<organism evidence="4 5">
    <name type="scientific">Dulcicalothrix desertica PCC 7102</name>
    <dbReference type="NCBI Taxonomy" id="232991"/>
    <lineage>
        <taxon>Bacteria</taxon>
        <taxon>Bacillati</taxon>
        <taxon>Cyanobacteriota</taxon>
        <taxon>Cyanophyceae</taxon>
        <taxon>Nostocales</taxon>
        <taxon>Calotrichaceae</taxon>
        <taxon>Dulcicalothrix</taxon>
    </lineage>
</organism>
<dbReference type="NCBIfam" id="TIGR00638">
    <property type="entry name" value="Mop"/>
    <property type="match status" value="1"/>
</dbReference>
<dbReference type="OrthoDB" id="122515at2"/>
<name>A0A433V7X2_9CYAN</name>
<dbReference type="Gene3D" id="2.40.50.100">
    <property type="match status" value="1"/>
</dbReference>
<evidence type="ECO:0000256" key="2">
    <source>
        <dbReference type="PROSITE-ProRule" id="PRU01213"/>
    </source>
</evidence>
<gene>
    <name evidence="4" type="ORF">DSM106972_062230</name>
</gene>
<keyword evidence="1 2" id="KW-0500">Molybdenum</keyword>
<reference evidence="4" key="1">
    <citation type="submission" date="2018-12" db="EMBL/GenBank/DDBJ databases">
        <authorList>
            <person name="Will S."/>
            <person name="Neumann-Schaal M."/>
            <person name="Henke P."/>
        </authorList>
    </citation>
    <scope>NUCLEOTIDE SEQUENCE</scope>
    <source>
        <strain evidence="4">PCC 7102</strain>
    </source>
</reference>
<dbReference type="AlphaFoldDB" id="A0A433V7X2"/>
<dbReference type="InterPro" id="IPR004606">
    <property type="entry name" value="Mop_domain"/>
</dbReference>
<dbReference type="Pfam" id="PF03459">
    <property type="entry name" value="TOBE"/>
    <property type="match status" value="1"/>
</dbReference>
<dbReference type="RefSeq" id="WP_127084425.1">
    <property type="nucleotide sequence ID" value="NZ_RSCL01000017.1"/>
</dbReference>
<dbReference type="GO" id="GO:0015689">
    <property type="term" value="P:molybdate ion transport"/>
    <property type="evidence" value="ECO:0007669"/>
    <property type="project" value="InterPro"/>
</dbReference>
<evidence type="ECO:0000313" key="4">
    <source>
        <dbReference type="EMBL" id="RUT02148.1"/>
    </source>
</evidence>
<feature type="domain" description="Mop" evidence="3">
    <location>
        <begin position="2"/>
        <end position="68"/>
    </location>
</feature>
<sequence length="69" mass="7316">MRISARNTLKAKVKKIIPGSVNSEVILEISEGIEVTAIITKDAVQSLNLTEGADAYAVVKSTDVMVAVD</sequence>